<organism evidence="5 6">
    <name type="scientific">Aciduricibacillus chroicocephali</name>
    <dbReference type="NCBI Taxonomy" id="3054939"/>
    <lineage>
        <taxon>Bacteria</taxon>
        <taxon>Bacillati</taxon>
        <taxon>Bacillota</taxon>
        <taxon>Bacilli</taxon>
        <taxon>Bacillales</taxon>
        <taxon>Bacillaceae</taxon>
        <taxon>Aciduricibacillus</taxon>
    </lineage>
</organism>
<sequence length="214" mass="24255">MLDIAIKKKLSHFTLDVAIRTSADIISLFGPSGSGKTTILNCLAGLVKPDAGHITLKDRTMFQQGKTNLPVQQRRVGYLFQDYALFPHMTVWKNIIYGMKNEEFAKTLMEQLNITHLAKQYPKAISGGEKQRVALARALATEPDLLLLDEPFSALDEKTRERAYEKLLRIHKEWQIPIVLVTHQHDEALNLANRIYYLDSGKIISEKVTKLANV</sequence>
<dbReference type="SMART" id="SM00382">
    <property type="entry name" value="AAA"/>
    <property type="match status" value="1"/>
</dbReference>
<dbReference type="Proteomes" id="UP001180087">
    <property type="component" value="Chromosome"/>
</dbReference>
<dbReference type="InterPro" id="IPR017871">
    <property type="entry name" value="ABC_transporter-like_CS"/>
</dbReference>
<dbReference type="InterPro" id="IPR027417">
    <property type="entry name" value="P-loop_NTPase"/>
</dbReference>
<keyword evidence="2" id="KW-0547">Nucleotide-binding</keyword>
<dbReference type="InterPro" id="IPR050093">
    <property type="entry name" value="ABC_SmlMolc_Importer"/>
</dbReference>
<evidence type="ECO:0000313" key="6">
    <source>
        <dbReference type="Proteomes" id="UP001180087"/>
    </source>
</evidence>
<evidence type="ECO:0000256" key="3">
    <source>
        <dbReference type="ARBA" id="ARBA00022840"/>
    </source>
</evidence>
<dbReference type="PROSITE" id="PS00211">
    <property type="entry name" value="ABC_TRANSPORTER_1"/>
    <property type="match status" value="1"/>
</dbReference>
<evidence type="ECO:0000256" key="1">
    <source>
        <dbReference type="ARBA" id="ARBA00022448"/>
    </source>
</evidence>
<feature type="domain" description="ABC transporter" evidence="4">
    <location>
        <begin position="1"/>
        <end position="214"/>
    </location>
</feature>
<evidence type="ECO:0000259" key="4">
    <source>
        <dbReference type="PROSITE" id="PS50893"/>
    </source>
</evidence>
<dbReference type="Gene3D" id="3.40.50.300">
    <property type="entry name" value="P-loop containing nucleotide triphosphate hydrolases"/>
    <property type="match status" value="1"/>
</dbReference>
<evidence type="ECO:0000313" key="5">
    <source>
        <dbReference type="EMBL" id="WLV24263.1"/>
    </source>
</evidence>
<dbReference type="RefSeq" id="WP_348027108.1">
    <property type="nucleotide sequence ID" value="NZ_CP129113.1"/>
</dbReference>
<reference evidence="5" key="1">
    <citation type="submission" date="2023-06" db="EMBL/GenBank/DDBJ databases">
        <title>A Treasure from Seagulls: Isolation and Description of Aciduricobacillus qingdaonensis gen. nov., sp. nov., a Rare Obligately Uric Acid-utilizing Member in the Family Bacillaceae.</title>
        <authorList>
            <person name="Liu W."/>
            <person name="Wang B."/>
        </authorList>
    </citation>
    <scope>NUCLEOTIDE SEQUENCE</scope>
    <source>
        <strain evidence="5">44XB</strain>
    </source>
</reference>
<gene>
    <name evidence="5" type="ORF">QR721_11545</name>
</gene>
<dbReference type="Pfam" id="PF00005">
    <property type="entry name" value="ABC_tran"/>
    <property type="match status" value="1"/>
</dbReference>
<accession>A0ABY9KTW5</accession>
<dbReference type="GO" id="GO:0005524">
    <property type="term" value="F:ATP binding"/>
    <property type="evidence" value="ECO:0007669"/>
    <property type="project" value="UniProtKB-KW"/>
</dbReference>
<evidence type="ECO:0000256" key="2">
    <source>
        <dbReference type="ARBA" id="ARBA00022741"/>
    </source>
</evidence>
<keyword evidence="1" id="KW-0813">Transport</keyword>
<dbReference type="PROSITE" id="PS50893">
    <property type="entry name" value="ABC_TRANSPORTER_2"/>
    <property type="match status" value="1"/>
</dbReference>
<keyword evidence="6" id="KW-1185">Reference proteome</keyword>
<dbReference type="PANTHER" id="PTHR42781">
    <property type="entry name" value="SPERMIDINE/PUTRESCINE IMPORT ATP-BINDING PROTEIN POTA"/>
    <property type="match status" value="1"/>
</dbReference>
<dbReference type="InterPro" id="IPR003593">
    <property type="entry name" value="AAA+_ATPase"/>
</dbReference>
<dbReference type="SUPFAM" id="SSF52540">
    <property type="entry name" value="P-loop containing nucleoside triphosphate hydrolases"/>
    <property type="match status" value="1"/>
</dbReference>
<dbReference type="InterPro" id="IPR003439">
    <property type="entry name" value="ABC_transporter-like_ATP-bd"/>
</dbReference>
<keyword evidence="3 5" id="KW-0067">ATP-binding</keyword>
<proteinExistence type="predicted"/>
<name>A0ABY9KTW5_9BACI</name>
<dbReference type="EMBL" id="CP129113">
    <property type="protein sequence ID" value="WLV24263.1"/>
    <property type="molecule type" value="Genomic_DNA"/>
</dbReference>
<dbReference type="PANTHER" id="PTHR42781:SF4">
    <property type="entry name" value="SPERMIDINE_PUTRESCINE IMPORT ATP-BINDING PROTEIN POTA"/>
    <property type="match status" value="1"/>
</dbReference>
<protein>
    <submittedName>
        <fullName evidence="5">ATP-binding cassette domain-containing protein</fullName>
    </submittedName>
</protein>